<dbReference type="SUPFAM" id="SSF53383">
    <property type="entry name" value="PLP-dependent transferases"/>
    <property type="match status" value="1"/>
</dbReference>
<evidence type="ECO:0000259" key="10">
    <source>
        <dbReference type="Pfam" id="PF00155"/>
    </source>
</evidence>
<dbReference type="RefSeq" id="WP_039605708.1">
    <property type="nucleotide sequence ID" value="NZ_FMUP01000007.1"/>
</dbReference>
<dbReference type="InterPro" id="IPR015422">
    <property type="entry name" value="PyrdxlP-dep_Trfase_small"/>
</dbReference>
<dbReference type="AlphaFoldDB" id="A0A0B3C3Y7"/>
<dbReference type="OrthoDB" id="9813612at2"/>
<keyword evidence="9" id="KW-0028">Amino-acid biosynthesis</keyword>
<keyword evidence="7 9" id="KW-0663">Pyridoxal phosphate</keyword>
<dbReference type="EC" id="2.6.1.9" evidence="9"/>
<dbReference type="InterPro" id="IPR015424">
    <property type="entry name" value="PyrdxlP-dep_Trfase"/>
</dbReference>
<evidence type="ECO:0000256" key="1">
    <source>
        <dbReference type="ARBA" id="ARBA00001933"/>
    </source>
</evidence>
<comment type="pathway">
    <text evidence="2 9">Amino-acid biosynthesis; L-histidine biosynthesis; L-histidine from 5-phospho-alpha-D-ribose 1-diphosphate: step 7/9.</text>
</comment>
<evidence type="ECO:0000256" key="4">
    <source>
        <dbReference type="ARBA" id="ARBA00011738"/>
    </source>
</evidence>
<gene>
    <name evidence="9" type="primary">hisC</name>
    <name evidence="11" type="ORF">PT85_01250</name>
</gene>
<dbReference type="EMBL" id="JTAK01000001">
    <property type="protein sequence ID" value="KHO66232.1"/>
    <property type="molecule type" value="Genomic_DNA"/>
</dbReference>
<sequence>MSADFLALAVPGVQKLSPYVTGKPIEELARELGMDPAQIVKLASNENPLGPSPKALAAIQDALPELTRYPDGSGYALKQKLAARFAIDPAGITLGNGSNDIIDLVARAFLAPGLNAVFSAHAFAAYPISTQATGAESRVVPAINYGHDLDGLIAAMDANTRVAYIANPNNPTGTWFGPEELERFLSRVPAHVVVVLDEAYIEFSEPGELPNGLAYLSRYPNLLVSRTLCKAYGLAGLRIGYGASSAEIAGVLNRVRLPFNVNSLALVAASAALDDEDYVLRSRQVNRAGMRQLEAGLQALGLKWIPSRGNFLAVDFGRDAAPINAALLRQGVIVRPVAGYAMPTFLRVSVGTEAENARFLGALEHVLRG</sequence>
<keyword evidence="12" id="KW-1185">Reference proteome</keyword>
<evidence type="ECO:0000313" key="12">
    <source>
        <dbReference type="Proteomes" id="UP000030980"/>
    </source>
</evidence>
<dbReference type="GO" id="GO:0000105">
    <property type="term" value="P:L-histidine biosynthetic process"/>
    <property type="evidence" value="ECO:0007669"/>
    <property type="project" value="UniProtKB-UniRule"/>
</dbReference>
<keyword evidence="5 9" id="KW-0032">Aminotransferase</keyword>
<comment type="caution">
    <text evidence="11">The sequence shown here is derived from an EMBL/GenBank/DDBJ whole genome shotgun (WGS) entry which is preliminary data.</text>
</comment>
<keyword evidence="6 9" id="KW-0808">Transferase</keyword>
<accession>A0A0B3C3Y7</accession>
<organism evidence="11 12">
    <name type="scientific">Pseudomonas flexibilis</name>
    <dbReference type="NCBI Taxonomy" id="706570"/>
    <lineage>
        <taxon>Bacteria</taxon>
        <taxon>Pseudomonadati</taxon>
        <taxon>Pseudomonadota</taxon>
        <taxon>Gammaproteobacteria</taxon>
        <taxon>Pseudomonadales</taxon>
        <taxon>Pseudomonadaceae</taxon>
        <taxon>Pseudomonas</taxon>
    </lineage>
</organism>
<evidence type="ECO:0000256" key="7">
    <source>
        <dbReference type="ARBA" id="ARBA00022898"/>
    </source>
</evidence>
<dbReference type="STRING" id="706570.PT85_01250"/>
<evidence type="ECO:0000256" key="6">
    <source>
        <dbReference type="ARBA" id="ARBA00022679"/>
    </source>
</evidence>
<dbReference type="Pfam" id="PF00155">
    <property type="entry name" value="Aminotran_1_2"/>
    <property type="match status" value="1"/>
</dbReference>
<dbReference type="InterPro" id="IPR005861">
    <property type="entry name" value="HisP_aminotrans"/>
</dbReference>
<dbReference type="GO" id="GO:0004400">
    <property type="term" value="F:histidinol-phosphate transaminase activity"/>
    <property type="evidence" value="ECO:0007669"/>
    <property type="project" value="UniProtKB-UniRule"/>
</dbReference>
<comment type="subunit">
    <text evidence="4 9">Homodimer.</text>
</comment>
<dbReference type="PANTHER" id="PTHR43643:SF3">
    <property type="entry name" value="HISTIDINOL-PHOSPHATE AMINOTRANSFERASE"/>
    <property type="match status" value="1"/>
</dbReference>
<evidence type="ECO:0000256" key="8">
    <source>
        <dbReference type="ARBA" id="ARBA00047481"/>
    </source>
</evidence>
<evidence type="ECO:0000256" key="2">
    <source>
        <dbReference type="ARBA" id="ARBA00005011"/>
    </source>
</evidence>
<dbReference type="HAMAP" id="MF_01023">
    <property type="entry name" value="HisC_aminotrans_2"/>
    <property type="match status" value="1"/>
</dbReference>
<proteinExistence type="inferred from homology"/>
<dbReference type="InterPro" id="IPR015421">
    <property type="entry name" value="PyrdxlP-dep_Trfase_major"/>
</dbReference>
<protein>
    <recommendedName>
        <fullName evidence="9">Histidinol-phosphate aminotransferase</fullName>
        <ecNumber evidence="9">2.6.1.9</ecNumber>
    </recommendedName>
    <alternativeName>
        <fullName evidence="9">Imidazole acetol-phosphate transaminase</fullName>
    </alternativeName>
</protein>
<feature type="domain" description="Aminotransferase class I/classII large" evidence="10">
    <location>
        <begin position="38"/>
        <end position="363"/>
    </location>
</feature>
<dbReference type="Proteomes" id="UP000030980">
    <property type="component" value="Unassembled WGS sequence"/>
</dbReference>
<comment type="similarity">
    <text evidence="3 9">Belongs to the class-II pyridoxal-phosphate-dependent aminotransferase family. Histidinol-phosphate aminotransferase subfamily.</text>
</comment>
<keyword evidence="9" id="KW-0368">Histidine biosynthesis</keyword>
<dbReference type="Gene3D" id="3.90.1150.10">
    <property type="entry name" value="Aspartate Aminotransferase, domain 1"/>
    <property type="match status" value="1"/>
</dbReference>
<dbReference type="UniPathway" id="UPA00031">
    <property type="reaction ID" value="UER00012"/>
</dbReference>
<dbReference type="Gene3D" id="3.40.640.10">
    <property type="entry name" value="Type I PLP-dependent aspartate aminotransferase-like (Major domain)"/>
    <property type="match status" value="1"/>
</dbReference>
<evidence type="ECO:0000256" key="3">
    <source>
        <dbReference type="ARBA" id="ARBA00007970"/>
    </source>
</evidence>
<comment type="catalytic activity">
    <reaction evidence="8 9">
        <text>L-histidinol phosphate + 2-oxoglutarate = 3-(imidazol-4-yl)-2-oxopropyl phosphate + L-glutamate</text>
        <dbReference type="Rhea" id="RHEA:23744"/>
        <dbReference type="ChEBI" id="CHEBI:16810"/>
        <dbReference type="ChEBI" id="CHEBI:29985"/>
        <dbReference type="ChEBI" id="CHEBI:57766"/>
        <dbReference type="ChEBI" id="CHEBI:57980"/>
        <dbReference type="EC" id="2.6.1.9"/>
    </reaction>
</comment>
<dbReference type="InterPro" id="IPR050106">
    <property type="entry name" value="HistidinolP_aminotransfase"/>
</dbReference>
<feature type="modified residue" description="N6-(pyridoxal phosphate)lysine" evidence="9">
    <location>
        <position position="230"/>
    </location>
</feature>
<dbReference type="PANTHER" id="PTHR43643">
    <property type="entry name" value="HISTIDINOL-PHOSPHATE AMINOTRANSFERASE 2"/>
    <property type="match status" value="1"/>
</dbReference>
<evidence type="ECO:0000256" key="5">
    <source>
        <dbReference type="ARBA" id="ARBA00022576"/>
    </source>
</evidence>
<dbReference type="CDD" id="cd00609">
    <property type="entry name" value="AAT_like"/>
    <property type="match status" value="1"/>
</dbReference>
<evidence type="ECO:0000313" key="11">
    <source>
        <dbReference type="EMBL" id="KHO66232.1"/>
    </source>
</evidence>
<evidence type="ECO:0000256" key="9">
    <source>
        <dbReference type="HAMAP-Rule" id="MF_01023"/>
    </source>
</evidence>
<dbReference type="NCBIfam" id="TIGR01141">
    <property type="entry name" value="hisC"/>
    <property type="match status" value="1"/>
</dbReference>
<name>A0A0B3C3Y7_9PSED</name>
<reference evidence="11 12" key="1">
    <citation type="submission" date="2014-11" db="EMBL/GenBank/DDBJ databases">
        <title>Genome sequence of Pseudomonas tuomuerensis JCM 14085.</title>
        <authorList>
            <person name="Shin S.-K."/>
            <person name="Yi H."/>
        </authorList>
    </citation>
    <scope>NUCLEOTIDE SEQUENCE [LARGE SCALE GENOMIC DNA]</scope>
    <source>
        <strain evidence="11 12">JCM 14085</strain>
    </source>
</reference>
<comment type="cofactor">
    <cofactor evidence="1 9">
        <name>pyridoxal 5'-phosphate</name>
        <dbReference type="ChEBI" id="CHEBI:597326"/>
    </cofactor>
</comment>
<dbReference type="GO" id="GO:0030170">
    <property type="term" value="F:pyridoxal phosphate binding"/>
    <property type="evidence" value="ECO:0007669"/>
    <property type="project" value="InterPro"/>
</dbReference>
<dbReference type="InterPro" id="IPR004839">
    <property type="entry name" value="Aminotransferase_I/II_large"/>
</dbReference>